<dbReference type="AlphaFoldDB" id="A0A099KQA9"/>
<evidence type="ECO:0000313" key="1">
    <source>
        <dbReference type="EMBL" id="KGJ92954.1"/>
    </source>
</evidence>
<dbReference type="EMBL" id="JQED01000015">
    <property type="protein sequence ID" value="KGJ92954.1"/>
    <property type="molecule type" value="Genomic_DNA"/>
</dbReference>
<name>A0A099KQA9_COLPS</name>
<evidence type="ECO:0000313" key="2">
    <source>
        <dbReference type="Proteomes" id="UP000029843"/>
    </source>
</evidence>
<proteinExistence type="predicted"/>
<organism evidence="1 2">
    <name type="scientific">Colwellia psychrerythraea</name>
    <name type="common">Vibrio psychroerythus</name>
    <dbReference type="NCBI Taxonomy" id="28229"/>
    <lineage>
        <taxon>Bacteria</taxon>
        <taxon>Pseudomonadati</taxon>
        <taxon>Pseudomonadota</taxon>
        <taxon>Gammaproteobacteria</taxon>
        <taxon>Alteromonadales</taxon>
        <taxon>Colwelliaceae</taxon>
        <taxon>Colwellia</taxon>
    </lineage>
</organism>
<accession>A0A099KQA9</accession>
<protein>
    <submittedName>
        <fullName evidence="1">Uncharacterized protein</fullName>
    </submittedName>
</protein>
<gene>
    <name evidence="1" type="ORF">ND2E_2420</name>
</gene>
<reference evidence="1 2" key="1">
    <citation type="submission" date="2014-08" db="EMBL/GenBank/DDBJ databases">
        <title>Genomic and Phenotypic Diversity of Colwellia psychrerythraea strains from Disparate Marine Basins.</title>
        <authorList>
            <person name="Techtmann S.M."/>
            <person name="Stelling S.C."/>
            <person name="Utturkar S.M."/>
            <person name="Alshibli N."/>
            <person name="Harris A."/>
            <person name="Brown S.D."/>
            <person name="Hazen T.C."/>
        </authorList>
    </citation>
    <scope>NUCLEOTIDE SEQUENCE [LARGE SCALE GENOMIC DNA]</scope>
    <source>
        <strain evidence="1 2">ND2E</strain>
    </source>
</reference>
<sequence length="63" mass="6964">MFNNKENLFWSSHSKSNKFNDVNGHKTSSQRASLKGLQAALLILTRTLHGCSLLENAGAYSPE</sequence>
<dbReference type="Proteomes" id="UP000029843">
    <property type="component" value="Unassembled WGS sequence"/>
</dbReference>
<comment type="caution">
    <text evidence="1">The sequence shown here is derived from an EMBL/GenBank/DDBJ whole genome shotgun (WGS) entry which is preliminary data.</text>
</comment>